<feature type="compositionally biased region" description="Polar residues" evidence="2">
    <location>
        <begin position="372"/>
        <end position="393"/>
    </location>
</feature>
<feature type="region of interest" description="Disordered" evidence="2">
    <location>
        <begin position="248"/>
        <end position="267"/>
    </location>
</feature>
<evidence type="ECO:0000256" key="1">
    <source>
        <dbReference type="ARBA" id="ARBA00022468"/>
    </source>
</evidence>
<dbReference type="SUPFAM" id="SSF50156">
    <property type="entry name" value="PDZ domain-like"/>
    <property type="match status" value="1"/>
</dbReference>
<dbReference type="GO" id="GO:0005096">
    <property type="term" value="F:GTPase activator activity"/>
    <property type="evidence" value="ECO:0007669"/>
    <property type="project" value="UniProtKB-KW"/>
</dbReference>
<dbReference type="SMART" id="SM00228">
    <property type="entry name" value="PDZ"/>
    <property type="match status" value="1"/>
</dbReference>
<keyword evidence="6" id="KW-1185">Reference proteome</keyword>
<dbReference type="SUPFAM" id="SSF48350">
    <property type="entry name" value="GTPase activation domain, GAP"/>
    <property type="match status" value="1"/>
</dbReference>
<dbReference type="InterPro" id="IPR041489">
    <property type="entry name" value="PDZ_6"/>
</dbReference>
<feature type="compositionally biased region" description="Low complexity" evidence="2">
    <location>
        <begin position="579"/>
        <end position="601"/>
    </location>
</feature>
<feature type="region of interest" description="Disordered" evidence="2">
    <location>
        <begin position="424"/>
        <end position="500"/>
    </location>
</feature>
<dbReference type="InterPro" id="IPR011993">
    <property type="entry name" value="PH-like_dom_sf"/>
</dbReference>
<feature type="region of interest" description="Disordered" evidence="2">
    <location>
        <begin position="633"/>
        <end position="659"/>
    </location>
</feature>
<dbReference type="CDD" id="cd04395">
    <property type="entry name" value="RhoGAP_ARHGAP21"/>
    <property type="match status" value="1"/>
</dbReference>
<feature type="compositionally biased region" description="Polar residues" evidence="2">
    <location>
        <begin position="340"/>
        <end position="355"/>
    </location>
</feature>
<dbReference type="OrthoDB" id="6281275at2759"/>
<dbReference type="PROSITE" id="PS50106">
    <property type="entry name" value="PDZ"/>
    <property type="match status" value="1"/>
</dbReference>
<feature type="region of interest" description="Disordered" evidence="2">
    <location>
        <begin position="730"/>
        <end position="769"/>
    </location>
</feature>
<dbReference type="InterPro" id="IPR008936">
    <property type="entry name" value="Rho_GTPase_activation_prot"/>
</dbReference>
<dbReference type="FunFam" id="2.30.42.10:FF:000066">
    <property type="entry name" value="Rho GTPase activating protein 21"/>
    <property type="match status" value="1"/>
</dbReference>
<evidence type="ECO:0000259" key="4">
    <source>
        <dbReference type="PROSITE" id="PS50106"/>
    </source>
</evidence>
<dbReference type="InterPro" id="IPR001478">
    <property type="entry name" value="PDZ"/>
</dbReference>
<evidence type="ECO:0000259" key="3">
    <source>
        <dbReference type="PROSITE" id="PS50003"/>
    </source>
</evidence>
<dbReference type="Gene3D" id="2.30.42.10">
    <property type="match status" value="1"/>
</dbReference>
<dbReference type="SUPFAM" id="SSF50729">
    <property type="entry name" value="PH domain-like"/>
    <property type="match status" value="1"/>
</dbReference>
<dbReference type="PANTHER" id="PTHR23175:SF5">
    <property type="entry name" value="RHO GTPASE-ACTIVATING PROTEIN 23"/>
    <property type="match status" value="1"/>
</dbReference>
<feature type="compositionally biased region" description="Low complexity" evidence="2">
    <location>
        <begin position="356"/>
        <end position="369"/>
    </location>
</feature>
<dbReference type="SMART" id="SM00233">
    <property type="entry name" value="PH"/>
    <property type="match status" value="1"/>
</dbReference>
<dbReference type="PANTHER" id="PTHR23175">
    <property type="entry name" value="PDZ DOMAIN-CONTAINING PROTEIN"/>
    <property type="match status" value="1"/>
</dbReference>
<evidence type="ECO:0000313" key="6">
    <source>
        <dbReference type="Proteomes" id="UP000515145"/>
    </source>
</evidence>
<proteinExistence type="predicted"/>
<dbReference type="GO" id="GO:0007165">
    <property type="term" value="P:signal transduction"/>
    <property type="evidence" value="ECO:0007669"/>
    <property type="project" value="InterPro"/>
</dbReference>
<dbReference type="FunFam" id="1.10.555.10:FF:000014">
    <property type="entry name" value="Rho GTPase activating protein 21"/>
    <property type="match status" value="1"/>
</dbReference>
<feature type="compositionally biased region" description="Basic residues" evidence="2">
    <location>
        <begin position="1386"/>
        <end position="1396"/>
    </location>
</feature>
<feature type="compositionally biased region" description="Basic and acidic residues" evidence="2">
    <location>
        <begin position="1667"/>
        <end position="1676"/>
    </location>
</feature>
<keyword evidence="1" id="KW-0343">GTPase activation</keyword>
<feature type="compositionally biased region" description="Basic and acidic residues" evidence="2">
    <location>
        <begin position="1086"/>
        <end position="1095"/>
    </location>
</feature>
<protein>
    <submittedName>
        <fullName evidence="7">Rho GTPase-activating protein 23 isoform X1</fullName>
    </submittedName>
</protein>
<feature type="compositionally biased region" description="Polar residues" evidence="2">
    <location>
        <begin position="457"/>
        <end position="471"/>
    </location>
</feature>
<dbReference type="CDD" id="cd01253">
    <property type="entry name" value="PH_ARHGAP21-like"/>
    <property type="match status" value="1"/>
</dbReference>
<feature type="region of interest" description="Disordered" evidence="2">
    <location>
        <begin position="1046"/>
        <end position="1106"/>
    </location>
</feature>
<dbReference type="GeneID" id="114440312"/>
<accession>A0A6P7IXK8</accession>
<feature type="region of interest" description="Disordered" evidence="2">
    <location>
        <begin position="1756"/>
        <end position="1844"/>
    </location>
</feature>
<feature type="domain" description="Rho-GAP" evidence="5">
    <location>
        <begin position="1119"/>
        <end position="1310"/>
    </location>
</feature>
<dbReference type="Proteomes" id="UP000515145">
    <property type="component" value="Chromosome 8"/>
</dbReference>
<feature type="compositionally biased region" description="Polar residues" evidence="2">
    <location>
        <begin position="1834"/>
        <end position="1844"/>
    </location>
</feature>
<dbReference type="PROSITE" id="PS50238">
    <property type="entry name" value="RHOGAP"/>
    <property type="match status" value="1"/>
</dbReference>
<sequence length="1844" mass="202574">MLVASDADLSKLHAPMPAAMLPCPVPAGSDWSFQNPVGVDCSSPEPRCIWLAVLRGTTGPLPPPSLPAMPTGHSQSSHQTRAKGQRDGLSSASDNPRPPMATRPGREGGGLGWKGPRTLVLHKNSQGFGFTLRHFIVYPPESALHTNLKDEENGNGKGYQKGRLEPMDTIFVKNVREKGPAHQAGLCTGDRLVKVNGESVLGKTYSQVIALIQNSESVLELSIMPKDEDVLQLVSAYSQDAYLTGNEPFTGGAENLPPPPPLCYPRTKTTALAGAPLSAPMGQNQLDNWSRWPGSSSPSSPLDNRSTVGSPASWQDGRAGEPGGVGHSSPAHRTEEIQYGMTSQQPQGQTRGRSYSSSSSSGGPLSSPLQVHYTNHHSASASQAQPRKSSPAWTSPPLAPVSHGRNERCQQALSDWYYSQLPERSGRSMQTRHRSYSQDRLSESRRQQQRTGGWPHSASQDTLFLLQQSGPGPQGEPYWSYGDWDGGPGRDPSASNYTRTRSENLLAQYDRHGRSLEMLDRATAGLVSPRFERPSWLQQAPQPPSRTDAYSRQGGHFSAAQAPPVSRHSQSHSKHHPQTHTQSHSQPQPQQAAPQTRRLPAGQSMDDQPVGYRSYSPSFYRKTGRIMQQAHSFRDPSYSGPHLNWNPAPKTSPPEVTSAPLTASIASPLTSTTSESQDTAYRPTNHERERGAVEGHPEVAQTQEVVLRQKPPTGRRNPHGMRHPHYALPMDGLEPSLFSPDPKDSTTAPAPTGDVAPRKPNGNLAPLPIEDDSLASIPFIDEPTSPGADLRARHVPASSVVSSGMSSAPAMVTSPASPTFTFPLTRLFSHDCSSIKSSRRSSYLLAITTERSKSCDEGLNTFREEGRILRIPKRVKSFFTDGSLDNLGTADEVRSKRHSTSELGNITYSDVRREGWLHFKQILTEKGKKVGSGMRPWKRVFSVLRSHSLFLYKDKREAVLRGATIGGSAEDEQPISIRGCLVDIAYSETKRKHALRLTTQDFCEYLLQAEDREDMLDWIKVIRENSKTDNEELGFSRQALINKKLNDYRKQSPTASKPDSSPRMHRMKPPFLLNNRGDPAGAPRSPKPEGKDESSPPKSPWGINIMKKTKKAGPKAFGVRLEECQPGVNNKFIPLIVEICCGLVEEMGLEYTGIYRVPGNNAMVSLLQDQLNKGVEINPAEEKWQDLNVVSSLLKSFFRKLPEPLFTNDKYNDFIDANRMESASDRLKTMKKLIRDLPDHYYHTLKFLVTHLKTVADHSDKNKMEPRNLALVFGPTLVRTSEDNMKDMVTHMPDRYKIVETLIQHCIWFFTEELDKDEKTPVDTEDVQPAPNIDHLLSNIGRTALLGEASDSTNSDSAKSKGSWGSKKDLTAKDFLTLSIMSAVTGRKRRKRHNARRVGSSTDDDSEHEPSKAGHLGAEEEEEAESPVGDTAPRAEGEEDDDEEEEEEEEEDDDEEVAEGGAKEEVEEQVVAVVPSRPCCKEEEGAGERQAPTLLHEEEEVQVEVKGPRWRAPEDARSIVSGYSTLSTLGRSLGSEGRGDDADDEHSELVSETDNESGFASRSLTQERPDKHPTPPVNTQPPAAPRSFLYTHYKPPVLSPTNLLAPPTPLTHTPDSAERSEGGARSTTPSSSSFSSSSTTHKLHSRPSFNSHKLIQCDTLARKKLKSEKTKARSLDLFELSGAAAQSEGTGSGSEGAPRVRGDTSRTNTSSGSSQDSLHPARTKSAVLPCEATSFTPTGLGGKSLAEQVRARLLGSADDLRSVGLRKPLSPETRRKRRAWRRHTVVASPTETSDKRPPLTVNELPLSPINQNQIKTQGLPRDADALDQGPSIRQAPTSRFHQYL</sequence>
<dbReference type="Gene3D" id="1.10.555.10">
    <property type="entry name" value="Rho GTPase activation protein"/>
    <property type="match status" value="1"/>
</dbReference>
<gene>
    <name evidence="7" type="primary">arhgap23a</name>
</gene>
<name>A0A6P7IXK8_9TELE</name>
<dbReference type="CTD" id="100006233"/>
<evidence type="ECO:0000256" key="2">
    <source>
        <dbReference type="SAM" id="MobiDB-lite"/>
    </source>
</evidence>
<dbReference type="InterPro" id="IPR000198">
    <property type="entry name" value="RhoGAP_dom"/>
</dbReference>
<feature type="compositionally biased region" description="Polar residues" evidence="2">
    <location>
        <begin position="1705"/>
        <end position="1717"/>
    </location>
</feature>
<feature type="compositionally biased region" description="Basic and acidic residues" evidence="2">
    <location>
        <begin position="436"/>
        <end position="446"/>
    </location>
</feature>
<dbReference type="SMART" id="SM00324">
    <property type="entry name" value="RhoGAP"/>
    <property type="match status" value="1"/>
</dbReference>
<feature type="compositionally biased region" description="Low complexity" evidence="2">
    <location>
        <begin position="1521"/>
        <end position="1535"/>
    </location>
</feature>
<feature type="domain" description="PH" evidence="3">
    <location>
        <begin position="910"/>
        <end position="1027"/>
    </location>
</feature>
<feature type="compositionally biased region" description="Pro residues" evidence="2">
    <location>
        <begin position="1574"/>
        <end position="1584"/>
    </location>
</feature>
<feature type="compositionally biased region" description="Low complexity" evidence="2">
    <location>
        <begin position="1599"/>
        <end position="1614"/>
    </location>
</feature>
<feature type="compositionally biased region" description="Basic residues" evidence="2">
    <location>
        <begin position="1774"/>
        <end position="1784"/>
    </location>
</feature>
<feature type="compositionally biased region" description="Polar residues" evidence="2">
    <location>
        <begin position="302"/>
        <end position="313"/>
    </location>
</feature>
<dbReference type="Pfam" id="PF00169">
    <property type="entry name" value="PH"/>
    <property type="match status" value="1"/>
</dbReference>
<feature type="compositionally biased region" description="Basic residues" evidence="2">
    <location>
        <begin position="569"/>
        <end position="578"/>
    </location>
</feature>
<dbReference type="Pfam" id="PF17820">
    <property type="entry name" value="PDZ_6"/>
    <property type="match status" value="1"/>
</dbReference>
<feature type="domain" description="PDZ" evidence="4">
    <location>
        <begin position="118"/>
        <end position="227"/>
    </location>
</feature>
<dbReference type="CDD" id="cd06756">
    <property type="entry name" value="PDZ_ARHGAP21_23-like"/>
    <property type="match status" value="1"/>
</dbReference>
<dbReference type="InterPro" id="IPR001849">
    <property type="entry name" value="PH_domain"/>
</dbReference>
<feature type="compositionally biased region" description="Acidic residues" evidence="2">
    <location>
        <begin position="1541"/>
        <end position="1555"/>
    </location>
</feature>
<dbReference type="Gene3D" id="2.30.29.30">
    <property type="entry name" value="Pleckstrin-homology domain (PH domain)/Phosphotyrosine-binding domain (PTB)"/>
    <property type="match status" value="1"/>
</dbReference>
<dbReference type="RefSeq" id="XP_028268474.1">
    <property type="nucleotide sequence ID" value="XM_028412673.1"/>
</dbReference>
<dbReference type="InterPro" id="IPR036034">
    <property type="entry name" value="PDZ_sf"/>
</dbReference>
<feature type="compositionally biased region" description="Acidic residues" evidence="2">
    <location>
        <begin position="1437"/>
        <end position="1458"/>
    </location>
</feature>
<feature type="region of interest" description="Disordered" evidence="2">
    <location>
        <begin position="1386"/>
        <end position="1744"/>
    </location>
</feature>
<evidence type="ECO:0000259" key="5">
    <source>
        <dbReference type="PROSITE" id="PS50238"/>
    </source>
</evidence>
<dbReference type="Pfam" id="PF00620">
    <property type="entry name" value="RhoGAP"/>
    <property type="match status" value="1"/>
</dbReference>
<feature type="region of interest" description="Disordered" evidence="2">
    <location>
        <begin position="530"/>
        <end position="617"/>
    </location>
</feature>
<dbReference type="PROSITE" id="PS50003">
    <property type="entry name" value="PH_DOMAIN"/>
    <property type="match status" value="1"/>
</dbReference>
<dbReference type="InParanoid" id="A0A6P7IXK8"/>
<reference evidence="7" key="1">
    <citation type="submission" date="2025-08" db="UniProtKB">
        <authorList>
            <consortium name="RefSeq"/>
        </authorList>
    </citation>
    <scope>IDENTIFICATION</scope>
</reference>
<feature type="region of interest" description="Disordered" evidence="2">
    <location>
        <begin position="61"/>
        <end position="114"/>
    </location>
</feature>
<feature type="region of interest" description="Disordered" evidence="2">
    <location>
        <begin position="276"/>
        <end position="406"/>
    </location>
</feature>
<evidence type="ECO:0000313" key="7">
    <source>
        <dbReference type="RefSeq" id="XP_028268474.1"/>
    </source>
</evidence>
<feature type="compositionally biased region" description="Low complexity" evidence="2">
    <location>
        <begin position="1626"/>
        <end position="1640"/>
    </location>
</feature>
<organism evidence="6 7">
    <name type="scientific">Parambassis ranga</name>
    <name type="common">Indian glassy fish</name>
    <dbReference type="NCBI Taxonomy" id="210632"/>
    <lineage>
        <taxon>Eukaryota</taxon>
        <taxon>Metazoa</taxon>
        <taxon>Chordata</taxon>
        <taxon>Craniata</taxon>
        <taxon>Vertebrata</taxon>
        <taxon>Euteleostomi</taxon>
        <taxon>Actinopterygii</taxon>
        <taxon>Neopterygii</taxon>
        <taxon>Teleostei</taxon>
        <taxon>Neoteleostei</taxon>
        <taxon>Acanthomorphata</taxon>
        <taxon>Ovalentaria</taxon>
        <taxon>Ambassidae</taxon>
        <taxon>Parambassis</taxon>
    </lineage>
</organism>